<proteinExistence type="predicted"/>
<reference evidence="1" key="1">
    <citation type="submission" date="2023-07" db="EMBL/GenBank/DDBJ databases">
        <title>Black Yeasts Isolated from many extreme environments.</title>
        <authorList>
            <person name="Coleine C."/>
            <person name="Stajich J.E."/>
            <person name="Selbmann L."/>
        </authorList>
    </citation>
    <scope>NUCLEOTIDE SEQUENCE</scope>
    <source>
        <strain evidence="1">CCFEE 5714</strain>
    </source>
</reference>
<evidence type="ECO:0000313" key="1">
    <source>
        <dbReference type="EMBL" id="KAK3691606.1"/>
    </source>
</evidence>
<comment type="caution">
    <text evidence="1">The sequence shown here is derived from an EMBL/GenBank/DDBJ whole genome shotgun (WGS) entry which is preliminary data.</text>
</comment>
<evidence type="ECO:0000313" key="2">
    <source>
        <dbReference type="Proteomes" id="UP001281147"/>
    </source>
</evidence>
<gene>
    <name evidence="1" type="ORF">LTR37_018561</name>
</gene>
<dbReference type="EMBL" id="JAUTXU010000262">
    <property type="protein sequence ID" value="KAK3691606.1"/>
    <property type="molecule type" value="Genomic_DNA"/>
</dbReference>
<dbReference type="Proteomes" id="UP001281147">
    <property type="component" value="Unassembled WGS sequence"/>
</dbReference>
<sequence length="346" mass="36372">MPENRAAWLDATGQKLRVGQSELPKPGAGDIVVRNYAVAVNPLDFMYCPKAFRSAYIWLADKIQDLRLFTESWPTIVGFDIAGEVVEVGDGVQRFKKGDRVILHAPNRGGFQLYTLTNTKATAILPSNISFQEGAVFPVAFNAALVGLSSNGGLGLPLPSLEPEPSHKTIVVWGGSSSVGSFATPLATAAGAKVVAVASTQNADFCKHCGAVEVCDYKSSTVADNVVGAVKAAGGTFAGLVDAISIPDTVKPVLAILEALGGGPLSTVLPVYQEDDVPSNVKPSFVHGYSPATFPLWENYVTPALQNGKLKCLPEPLVVGKGLEAIQEGLDRSKKGVSAKKVVIEL</sequence>
<name>A0ACC3MH04_9PEZI</name>
<keyword evidence="2" id="KW-1185">Reference proteome</keyword>
<protein>
    <submittedName>
        <fullName evidence="1">Uncharacterized protein</fullName>
    </submittedName>
</protein>
<accession>A0ACC3MH04</accession>
<organism evidence="1 2">
    <name type="scientific">Vermiconidia calcicola</name>
    <dbReference type="NCBI Taxonomy" id="1690605"/>
    <lineage>
        <taxon>Eukaryota</taxon>
        <taxon>Fungi</taxon>
        <taxon>Dikarya</taxon>
        <taxon>Ascomycota</taxon>
        <taxon>Pezizomycotina</taxon>
        <taxon>Dothideomycetes</taxon>
        <taxon>Dothideomycetidae</taxon>
        <taxon>Mycosphaerellales</taxon>
        <taxon>Extremaceae</taxon>
        <taxon>Vermiconidia</taxon>
    </lineage>
</organism>